<keyword evidence="1" id="KW-1133">Transmembrane helix</keyword>
<sequence length="673" mass="71643">MTAISRDDKGRFVTAESEAGPIRAQALPHLLAGLACAAATLGWVLAAFADLLGLVIAATVATTAVAAVAVAIAAKARTWPRSRVLAASAAIALACGWSLVWVVAGPSLTAAAIGATLWLPVSWPWWAPRRLANPDPNALPVTEVLEGEIIEPEPELGSAEQLVVKWTERLAKSGGVLAGTILSWEFETEHTIVFRLQLVPGAQTLTEAVNALPKIATGLNTLAPKLIVEDHPDFEDASLGRLTVVTGRPIGTTVPYTGPTFDRAIEQIRLGPHTDGAGTANWRVFEPNTFHGGFVVGQKGSGKSRIIDIICHSLIADGRTVVWYGDPEDGASSTAMAANADWCARGMEAIKTMLRTAQRVMKFRKAENSVEGWDGFTPSPQRPALMIVIDEFSTACKDKEIREALLDLARRGRKVGVQPLGGDQQLDLGTFGDEALRNNIVSSNLIMLKTTSSNTKDLVGGVADGIDPTLLPDVPGYGYRSAPVGGDGRSIGRSAPFRAYHLGDDPGASTDWFDQIPLSQRARLDMGSATQAGPAYAGRHQSDTERLDQMRALVASARAGIAPVEHDDKDTNASTAGNDGEHYGQVIAFPTWAQFDPAVEAEANLTDTARKVLALIRDGADQPVKLQEATGLSERQVHNILKTLTTVPALIRKVGHGRYEAVPVHHDQEGPHA</sequence>
<dbReference type="OrthoDB" id="3648675at2"/>
<evidence type="ECO:0000313" key="2">
    <source>
        <dbReference type="EMBL" id="THV40569.1"/>
    </source>
</evidence>
<proteinExistence type="predicted"/>
<feature type="transmembrane region" description="Helical" evidence="1">
    <location>
        <begin position="51"/>
        <end position="72"/>
    </location>
</feature>
<dbReference type="EMBL" id="STGY01000056">
    <property type="protein sequence ID" value="THV40569.1"/>
    <property type="molecule type" value="Genomic_DNA"/>
</dbReference>
<dbReference type="SUPFAM" id="SSF52540">
    <property type="entry name" value="P-loop containing nucleoside triphosphate hydrolases"/>
    <property type="match status" value="1"/>
</dbReference>
<organism evidence="2 3">
    <name type="scientific">Glycomyces buryatensis</name>
    <dbReference type="NCBI Taxonomy" id="2570927"/>
    <lineage>
        <taxon>Bacteria</taxon>
        <taxon>Bacillati</taxon>
        <taxon>Actinomycetota</taxon>
        <taxon>Actinomycetes</taxon>
        <taxon>Glycomycetales</taxon>
        <taxon>Glycomycetaceae</taxon>
        <taxon>Glycomyces</taxon>
    </lineage>
</organism>
<keyword evidence="3" id="KW-1185">Reference proteome</keyword>
<dbReference type="InterPro" id="IPR027417">
    <property type="entry name" value="P-loop_NTPase"/>
</dbReference>
<comment type="caution">
    <text evidence="2">The sequence shown here is derived from an EMBL/GenBank/DDBJ whole genome shotgun (WGS) entry which is preliminary data.</text>
</comment>
<keyword evidence="1" id="KW-0472">Membrane</keyword>
<dbReference type="AlphaFoldDB" id="A0A4S8QGR1"/>
<dbReference type="Proteomes" id="UP000308760">
    <property type="component" value="Unassembled WGS sequence"/>
</dbReference>
<evidence type="ECO:0000313" key="3">
    <source>
        <dbReference type="Proteomes" id="UP000308760"/>
    </source>
</evidence>
<gene>
    <name evidence="2" type="ORF">FAB82_14985</name>
</gene>
<evidence type="ECO:0008006" key="4">
    <source>
        <dbReference type="Google" id="ProtNLM"/>
    </source>
</evidence>
<feature type="transmembrane region" description="Helical" evidence="1">
    <location>
        <begin position="84"/>
        <end position="104"/>
    </location>
</feature>
<keyword evidence="1" id="KW-0812">Transmembrane</keyword>
<accession>A0A4S8QGR1</accession>
<protein>
    <recommendedName>
        <fullName evidence="4">FtsK domain-containing protein</fullName>
    </recommendedName>
</protein>
<reference evidence="2 3" key="2">
    <citation type="submission" date="2019-05" db="EMBL/GenBank/DDBJ databases">
        <title>Glycomyces buryatensis sp. nov.</title>
        <authorList>
            <person name="Nikitina E."/>
        </authorList>
    </citation>
    <scope>NUCLEOTIDE SEQUENCE [LARGE SCALE GENOMIC DNA]</scope>
    <source>
        <strain evidence="2 3">18</strain>
    </source>
</reference>
<dbReference type="Gene3D" id="3.40.50.300">
    <property type="entry name" value="P-loop containing nucleotide triphosphate hydrolases"/>
    <property type="match status" value="1"/>
</dbReference>
<reference evidence="3" key="1">
    <citation type="submission" date="2019-04" db="EMBL/GenBank/DDBJ databases">
        <title>Nocardioides xinjiangensis sp. nov.</title>
        <authorList>
            <person name="Liu S."/>
        </authorList>
    </citation>
    <scope>NUCLEOTIDE SEQUENCE [LARGE SCALE GENOMIC DNA]</scope>
    <source>
        <strain evidence="3">18</strain>
    </source>
</reference>
<evidence type="ECO:0000256" key="1">
    <source>
        <dbReference type="SAM" id="Phobius"/>
    </source>
</evidence>
<feature type="transmembrane region" description="Helical" evidence="1">
    <location>
        <begin position="26"/>
        <end position="45"/>
    </location>
</feature>
<dbReference type="RefSeq" id="WP_136535344.1">
    <property type="nucleotide sequence ID" value="NZ_STGY01000056.1"/>
</dbReference>
<name>A0A4S8QGR1_9ACTN</name>